<evidence type="ECO:0000256" key="1">
    <source>
        <dbReference type="SAM" id="MobiDB-lite"/>
    </source>
</evidence>
<feature type="region of interest" description="Disordered" evidence="1">
    <location>
        <begin position="243"/>
        <end position="279"/>
    </location>
</feature>
<feature type="compositionally biased region" description="Basic and acidic residues" evidence="1">
    <location>
        <begin position="267"/>
        <end position="279"/>
    </location>
</feature>
<gene>
    <name evidence="2" type="ORF">BGZ96_009744</name>
</gene>
<dbReference type="Proteomes" id="UP001194696">
    <property type="component" value="Unassembled WGS sequence"/>
</dbReference>
<name>A0ABQ7JW68_9FUNG</name>
<dbReference type="PANTHER" id="PTHR16134">
    <property type="entry name" value="F-BOX/TPR REPEAT PROTEIN POF3"/>
    <property type="match status" value="1"/>
</dbReference>
<dbReference type="EMBL" id="JAAAIM010000601">
    <property type="protein sequence ID" value="KAG0286141.1"/>
    <property type="molecule type" value="Genomic_DNA"/>
</dbReference>
<reference evidence="2 3" key="1">
    <citation type="journal article" date="2020" name="Fungal Divers.">
        <title>Resolving the Mortierellaceae phylogeny through synthesis of multi-gene phylogenetics and phylogenomics.</title>
        <authorList>
            <person name="Vandepol N."/>
            <person name="Liber J."/>
            <person name="Desiro A."/>
            <person name="Na H."/>
            <person name="Kennedy M."/>
            <person name="Barry K."/>
            <person name="Grigoriev I.V."/>
            <person name="Miller A.N."/>
            <person name="O'Donnell K."/>
            <person name="Stajich J.E."/>
            <person name="Bonito G."/>
        </authorList>
    </citation>
    <scope>NUCLEOTIDE SEQUENCE [LARGE SCALE GENOMIC DNA]</scope>
    <source>
        <strain evidence="2 3">AD045</strain>
    </source>
</reference>
<evidence type="ECO:0000313" key="2">
    <source>
        <dbReference type="EMBL" id="KAG0286141.1"/>
    </source>
</evidence>
<keyword evidence="3" id="KW-1185">Reference proteome</keyword>
<dbReference type="Gene3D" id="3.80.10.10">
    <property type="entry name" value="Ribonuclease Inhibitor"/>
    <property type="match status" value="1"/>
</dbReference>
<dbReference type="InterPro" id="IPR032675">
    <property type="entry name" value="LRR_dom_sf"/>
</dbReference>
<dbReference type="PANTHER" id="PTHR16134:SF148">
    <property type="entry name" value="S-PHASE KINASE-ASSOCIATED PROTEIN 2, ISOFORM A"/>
    <property type="match status" value="1"/>
</dbReference>
<accession>A0ABQ7JW68</accession>
<protein>
    <recommendedName>
        <fullName evidence="4">F-box domain-containing protein</fullName>
    </recommendedName>
</protein>
<sequence>MSTVDIPELADLIASCLSHHDLTVCIRVNKAWNTAFVTHLWRTVPTPAPLTHPSRCDPLHLAIRSDFLATQRQKEHLQEREYSSSFLTTYGPCIRHLTMFQLHLKVNSAALSESSFSSSQSTAAANVAANIDPCLPSAPEPTEQQLLLHLLKHCPNLQSLNLLQWSGTDEDLDFWRTIARDVIPSLVHLSVSFYDRGPYSQNHYTGPMTVSIPPILIGKCSSKLQTLNISFPTIALKETTAAEADANEAMEDVTRKDALGDDATEEEKEKKDKKEKDELAANEETLVSLKLLSTDMTENSDSSYFKLLLRRCPNLETLHVGTIDQCWAQELAECNKLKELHVSDNTGPSLRLLADALRTSLPNVDALRIDYGDHFHEDFITDTDVASVLSAGRKGWRTLSLPNLETASAEVLVQHTATLESLEVMYTPGLTSAQMFQILSLSPRLHTFITLAEGECVDPRVSHMLAEDFVDLNHTTNTVRPWPCESTLKQFRVKILGIPRPDVIQTYYGHTRGEPEEGNEEENVEVLQETYPGQGRELQAHVYERLSRFTRLKVLGLGHDDRDFGMECNFVETMSGEWVLGDRDYQYDCLEMSLESGLQKLETLKDLKELDVFRMATCVGVEEVQWMTKAWPKLARLSGLNVEGNEVDAETWLGENCPEIQSNPCIFWM</sequence>
<evidence type="ECO:0008006" key="4">
    <source>
        <dbReference type="Google" id="ProtNLM"/>
    </source>
</evidence>
<proteinExistence type="predicted"/>
<evidence type="ECO:0000313" key="3">
    <source>
        <dbReference type="Proteomes" id="UP001194696"/>
    </source>
</evidence>
<dbReference type="SUPFAM" id="SSF52047">
    <property type="entry name" value="RNI-like"/>
    <property type="match status" value="1"/>
</dbReference>
<comment type="caution">
    <text evidence="2">The sequence shown here is derived from an EMBL/GenBank/DDBJ whole genome shotgun (WGS) entry which is preliminary data.</text>
</comment>
<organism evidence="2 3">
    <name type="scientific">Linnemannia gamsii</name>
    <dbReference type="NCBI Taxonomy" id="64522"/>
    <lineage>
        <taxon>Eukaryota</taxon>
        <taxon>Fungi</taxon>
        <taxon>Fungi incertae sedis</taxon>
        <taxon>Mucoromycota</taxon>
        <taxon>Mortierellomycotina</taxon>
        <taxon>Mortierellomycetes</taxon>
        <taxon>Mortierellales</taxon>
        <taxon>Mortierellaceae</taxon>
        <taxon>Linnemannia</taxon>
    </lineage>
</organism>